<evidence type="ECO:0000313" key="3">
    <source>
        <dbReference type="Proteomes" id="UP000712281"/>
    </source>
</evidence>
<feature type="transmembrane region" description="Helical" evidence="1">
    <location>
        <begin position="108"/>
        <end position="129"/>
    </location>
</feature>
<accession>A0A8S9MMF5</accession>
<evidence type="ECO:0000313" key="2">
    <source>
        <dbReference type="EMBL" id="KAF2619031.1"/>
    </source>
</evidence>
<evidence type="ECO:0000256" key="1">
    <source>
        <dbReference type="SAM" id="Phobius"/>
    </source>
</evidence>
<name>A0A8S9MMF5_BRACR</name>
<reference evidence="2" key="1">
    <citation type="submission" date="2019-12" db="EMBL/GenBank/DDBJ databases">
        <title>Genome sequencing and annotation of Brassica cretica.</title>
        <authorList>
            <person name="Studholme D.J."/>
            <person name="Sarris P.F."/>
        </authorList>
    </citation>
    <scope>NUCLEOTIDE SEQUENCE</scope>
    <source>
        <strain evidence="2">PFS-001/15</strain>
        <tissue evidence="2">Leaf</tissue>
    </source>
</reference>
<keyword evidence="1" id="KW-0812">Transmembrane</keyword>
<dbReference type="EMBL" id="QGKW02000007">
    <property type="protein sequence ID" value="KAF2619031.1"/>
    <property type="molecule type" value="Genomic_DNA"/>
</dbReference>
<comment type="caution">
    <text evidence="2">The sequence shown here is derived from an EMBL/GenBank/DDBJ whole genome shotgun (WGS) entry which is preliminary data.</text>
</comment>
<sequence>MIFVIIKTRSLSTDNAIRGNRIRSPLLDWQIWILHMFDKEAWERFIGLMDMEVATGDMEKRAGASKQLFSAAVGGNTKKRVVNSFISPRKLLCWSLAMGWGTGEKSGIMWLIWFSLMLGIDFIGLFSLGHTLGLVSLNQVQRIYGAMKVIRFVSLVMLYDERVCSKQFKRWGTSEYGYIHRKFQVSILAYTVEVIGFGHWI</sequence>
<keyword evidence="1" id="KW-1133">Transmembrane helix</keyword>
<keyword evidence="1" id="KW-0472">Membrane</keyword>
<protein>
    <submittedName>
        <fullName evidence="2">Uncharacterized protein</fullName>
    </submittedName>
</protein>
<dbReference type="AlphaFoldDB" id="A0A8S9MMF5"/>
<gene>
    <name evidence="2" type="ORF">F2Q68_00039114</name>
</gene>
<proteinExistence type="predicted"/>
<dbReference type="Proteomes" id="UP000712281">
    <property type="component" value="Unassembled WGS sequence"/>
</dbReference>
<organism evidence="2 3">
    <name type="scientific">Brassica cretica</name>
    <name type="common">Mustard</name>
    <dbReference type="NCBI Taxonomy" id="69181"/>
    <lineage>
        <taxon>Eukaryota</taxon>
        <taxon>Viridiplantae</taxon>
        <taxon>Streptophyta</taxon>
        <taxon>Embryophyta</taxon>
        <taxon>Tracheophyta</taxon>
        <taxon>Spermatophyta</taxon>
        <taxon>Magnoliopsida</taxon>
        <taxon>eudicotyledons</taxon>
        <taxon>Gunneridae</taxon>
        <taxon>Pentapetalae</taxon>
        <taxon>rosids</taxon>
        <taxon>malvids</taxon>
        <taxon>Brassicales</taxon>
        <taxon>Brassicaceae</taxon>
        <taxon>Brassiceae</taxon>
        <taxon>Brassica</taxon>
    </lineage>
</organism>